<dbReference type="EMBL" id="KN831955">
    <property type="protein sequence ID" value="KIO09095.1"/>
    <property type="molecule type" value="Genomic_DNA"/>
</dbReference>
<dbReference type="AlphaFoldDB" id="A0A0C3P6W7"/>
<name>A0A0C3P6W7_PISTI</name>
<keyword evidence="2" id="KW-0862">Zinc</keyword>
<dbReference type="InterPro" id="IPR001878">
    <property type="entry name" value="Znf_CCHC"/>
</dbReference>
<dbReference type="SMART" id="SM00343">
    <property type="entry name" value="ZnF_C2HC"/>
    <property type="match status" value="1"/>
</dbReference>
<evidence type="ECO:0000259" key="4">
    <source>
        <dbReference type="PROSITE" id="PS50158"/>
    </source>
</evidence>
<dbReference type="GO" id="GO:0006397">
    <property type="term" value="P:mRNA processing"/>
    <property type="evidence" value="ECO:0007669"/>
    <property type="project" value="UniProtKB-KW"/>
</dbReference>
<dbReference type="GO" id="GO:0003676">
    <property type="term" value="F:nucleic acid binding"/>
    <property type="evidence" value="ECO:0007669"/>
    <property type="project" value="InterPro"/>
</dbReference>
<keyword evidence="6" id="KW-1185">Reference proteome</keyword>
<dbReference type="OrthoDB" id="4230923at2759"/>
<dbReference type="SUPFAM" id="SSF57756">
    <property type="entry name" value="Retrovirus zinc finger-like domains"/>
    <property type="match status" value="1"/>
</dbReference>
<evidence type="ECO:0000313" key="5">
    <source>
        <dbReference type="EMBL" id="KIO09095.1"/>
    </source>
</evidence>
<dbReference type="PROSITE" id="PS50158">
    <property type="entry name" value="ZF_CCHC"/>
    <property type="match status" value="1"/>
</dbReference>
<evidence type="ECO:0000256" key="1">
    <source>
        <dbReference type="ARBA" id="ARBA00022664"/>
    </source>
</evidence>
<dbReference type="HOGENOM" id="CLU_033086_0_0_1"/>
<dbReference type="STRING" id="870435.A0A0C3P6W7"/>
<dbReference type="InParanoid" id="A0A0C3P6W7"/>
<feature type="compositionally biased region" description="Polar residues" evidence="3">
    <location>
        <begin position="538"/>
        <end position="549"/>
    </location>
</feature>
<dbReference type="Pfam" id="PF00098">
    <property type="entry name" value="zf-CCHC"/>
    <property type="match status" value="1"/>
</dbReference>
<organism evidence="5 6">
    <name type="scientific">Pisolithus tinctorius Marx 270</name>
    <dbReference type="NCBI Taxonomy" id="870435"/>
    <lineage>
        <taxon>Eukaryota</taxon>
        <taxon>Fungi</taxon>
        <taxon>Dikarya</taxon>
        <taxon>Basidiomycota</taxon>
        <taxon>Agaricomycotina</taxon>
        <taxon>Agaricomycetes</taxon>
        <taxon>Agaricomycetidae</taxon>
        <taxon>Boletales</taxon>
        <taxon>Sclerodermatineae</taxon>
        <taxon>Pisolithaceae</taxon>
        <taxon>Pisolithus</taxon>
    </lineage>
</organism>
<keyword evidence="1" id="KW-0507">mRNA processing</keyword>
<evidence type="ECO:0000256" key="3">
    <source>
        <dbReference type="SAM" id="MobiDB-lite"/>
    </source>
</evidence>
<dbReference type="Proteomes" id="UP000054217">
    <property type="component" value="Unassembled WGS sequence"/>
</dbReference>
<dbReference type="GO" id="GO:0008270">
    <property type="term" value="F:zinc ion binding"/>
    <property type="evidence" value="ECO:0007669"/>
    <property type="project" value="UniProtKB-KW"/>
</dbReference>
<proteinExistence type="predicted"/>
<reference evidence="5 6" key="1">
    <citation type="submission" date="2014-04" db="EMBL/GenBank/DDBJ databases">
        <authorList>
            <consortium name="DOE Joint Genome Institute"/>
            <person name="Kuo A."/>
            <person name="Kohler A."/>
            <person name="Costa M.D."/>
            <person name="Nagy L.G."/>
            <person name="Floudas D."/>
            <person name="Copeland A."/>
            <person name="Barry K.W."/>
            <person name="Cichocki N."/>
            <person name="Veneault-Fourrey C."/>
            <person name="LaButti K."/>
            <person name="Lindquist E.A."/>
            <person name="Lipzen A."/>
            <person name="Lundell T."/>
            <person name="Morin E."/>
            <person name="Murat C."/>
            <person name="Sun H."/>
            <person name="Tunlid A."/>
            <person name="Henrissat B."/>
            <person name="Grigoriev I.V."/>
            <person name="Hibbett D.S."/>
            <person name="Martin F."/>
            <person name="Nordberg H.P."/>
            <person name="Cantor M.N."/>
            <person name="Hua S.X."/>
        </authorList>
    </citation>
    <scope>NUCLEOTIDE SEQUENCE [LARGE SCALE GENOMIC DNA]</scope>
    <source>
        <strain evidence="5 6">Marx 270</strain>
    </source>
</reference>
<keyword evidence="2" id="KW-0479">Metal-binding</keyword>
<dbReference type="InterPro" id="IPR036875">
    <property type="entry name" value="Znf_CCHC_sf"/>
</dbReference>
<evidence type="ECO:0000313" key="6">
    <source>
        <dbReference type="Proteomes" id="UP000054217"/>
    </source>
</evidence>
<evidence type="ECO:0000256" key="2">
    <source>
        <dbReference type="PROSITE-ProRule" id="PRU00047"/>
    </source>
</evidence>
<feature type="domain" description="CCHC-type" evidence="4">
    <location>
        <begin position="360"/>
        <end position="376"/>
    </location>
</feature>
<sequence length="549" mass="60939">MSNPTQLGKTTRSSGLSLEEIINDPEAEIKDVTTARTFLDQLYTIQGEPVTLEHILHALFYISQTKGVNNTLCSAIQATAYLVRDLATSEMTDTIITAISSKVENSVVAAISPQVANILTAAENLEKTNENTKIVNDNTIKKIELITSSSTRTDTTQLETHIRNLIGEMDAAHAAIKERQLLIDPNSNHPTLNNAATRESTIDHIKQALEAVDRVDGPDMQLRSIARLRNNGILLEFNSQEAVAWIKEPANKTVFLERLGGEVAIKDRHFNIVIPFLPILTATDNPDTLREMEIENNILQGSIAKIKWIKDPAKRTPNQRVAHALASITSPEIANQLLRDGLYWGLDRLRPHKDKREPVRCLKCQRIGHLARDCKQTTDMCGICALPHRTQDCNTPSPTPYCVICKNNTHASEDRNCPDLIRRRNAMDERTPENRMPYFPTSEEWTHVELPAQPTAPIIPTRPPATTPTTNGSLRQITLGEAMTLRTGPPSRGQFNRIRGGRGGLPIRYNTIHYTPPTSTPTLPPTLPPPQETETQSEDPNSAPPSINA</sequence>
<keyword evidence="2" id="KW-0863">Zinc-finger</keyword>
<accession>A0A0C3P6W7</accession>
<gene>
    <name evidence="5" type="ORF">M404DRAFT_131930</name>
</gene>
<protein>
    <recommendedName>
        <fullName evidence="4">CCHC-type domain-containing protein</fullName>
    </recommendedName>
</protein>
<feature type="compositionally biased region" description="Pro residues" evidence="3">
    <location>
        <begin position="518"/>
        <end position="531"/>
    </location>
</feature>
<reference evidence="6" key="2">
    <citation type="submission" date="2015-01" db="EMBL/GenBank/DDBJ databases">
        <title>Evolutionary Origins and Diversification of the Mycorrhizal Mutualists.</title>
        <authorList>
            <consortium name="DOE Joint Genome Institute"/>
            <consortium name="Mycorrhizal Genomics Consortium"/>
            <person name="Kohler A."/>
            <person name="Kuo A."/>
            <person name="Nagy L.G."/>
            <person name="Floudas D."/>
            <person name="Copeland A."/>
            <person name="Barry K.W."/>
            <person name="Cichocki N."/>
            <person name="Veneault-Fourrey C."/>
            <person name="LaButti K."/>
            <person name="Lindquist E.A."/>
            <person name="Lipzen A."/>
            <person name="Lundell T."/>
            <person name="Morin E."/>
            <person name="Murat C."/>
            <person name="Riley R."/>
            <person name="Ohm R."/>
            <person name="Sun H."/>
            <person name="Tunlid A."/>
            <person name="Henrissat B."/>
            <person name="Grigoriev I.V."/>
            <person name="Hibbett D.S."/>
            <person name="Martin F."/>
        </authorList>
    </citation>
    <scope>NUCLEOTIDE SEQUENCE [LARGE SCALE GENOMIC DNA]</scope>
    <source>
        <strain evidence="6">Marx 270</strain>
    </source>
</reference>
<feature type="region of interest" description="Disordered" evidence="3">
    <location>
        <begin position="484"/>
        <end position="549"/>
    </location>
</feature>